<organism evidence="2 3">
    <name type="scientific">Marilutibacter maris</name>
    <dbReference type="NCBI Taxonomy" id="1605891"/>
    <lineage>
        <taxon>Bacteria</taxon>
        <taxon>Pseudomonadati</taxon>
        <taxon>Pseudomonadota</taxon>
        <taxon>Gammaproteobacteria</taxon>
        <taxon>Lysobacterales</taxon>
        <taxon>Lysobacteraceae</taxon>
        <taxon>Marilutibacter</taxon>
    </lineage>
</organism>
<dbReference type="Gene3D" id="3.60.15.10">
    <property type="entry name" value="Ribonuclease Z/Hydroxyacylglutathione hydrolase-like"/>
    <property type="match status" value="1"/>
</dbReference>
<comment type="caution">
    <text evidence="2">The sequence shown here is derived from an EMBL/GenBank/DDBJ whole genome shotgun (WGS) entry which is preliminary data.</text>
</comment>
<keyword evidence="2" id="KW-0378">Hydrolase</keyword>
<dbReference type="InterPro" id="IPR050114">
    <property type="entry name" value="UPF0173_UPF0282_UlaG_hydrolase"/>
</dbReference>
<proteinExistence type="predicted"/>
<dbReference type="PANTHER" id="PTHR43546:SF3">
    <property type="entry name" value="UPF0173 METAL-DEPENDENT HYDROLASE MJ1163"/>
    <property type="match status" value="1"/>
</dbReference>
<dbReference type="PANTHER" id="PTHR43546">
    <property type="entry name" value="UPF0173 METAL-DEPENDENT HYDROLASE MJ1163-RELATED"/>
    <property type="match status" value="1"/>
</dbReference>
<evidence type="ECO:0000259" key="1">
    <source>
        <dbReference type="Pfam" id="PF12706"/>
    </source>
</evidence>
<evidence type="ECO:0000313" key="2">
    <source>
        <dbReference type="EMBL" id="KAB8198523.1"/>
    </source>
</evidence>
<dbReference type="InterPro" id="IPR036866">
    <property type="entry name" value="RibonucZ/Hydroxyglut_hydro"/>
</dbReference>
<accession>A0A508B967</accession>
<dbReference type="AlphaFoldDB" id="A0A508B967"/>
<protein>
    <submittedName>
        <fullName evidence="2">MBL fold metallo-hydrolase</fullName>
    </submittedName>
</protein>
<dbReference type="SUPFAM" id="SSF56281">
    <property type="entry name" value="Metallo-hydrolase/oxidoreductase"/>
    <property type="match status" value="1"/>
</dbReference>
<feature type="domain" description="Metallo-beta-lactamase" evidence="1">
    <location>
        <begin position="74"/>
        <end position="257"/>
    </location>
</feature>
<dbReference type="GO" id="GO:0016787">
    <property type="term" value="F:hydrolase activity"/>
    <property type="evidence" value="ECO:0007669"/>
    <property type="project" value="UniProtKB-KW"/>
</dbReference>
<dbReference type="InterPro" id="IPR001279">
    <property type="entry name" value="Metallo-B-lactamas"/>
</dbReference>
<dbReference type="Pfam" id="PF12706">
    <property type="entry name" value="Lactamase_B_2"/>
    <property type="match status" value="1"/>
</dbReference>
<gene>
    <name evidence="2" type="ORF">FKV24_001595</name>
</gene>
<name>A0A508B967_9GAMM</name>
<dbReference type="Proteomes" id="UP000320431">
    <property type="component" value="Unassembled WGS sequence"/>
</dbReference>
<dbReference type="EMBL" id="VICD02000015">
    <property type="protein sequence ID" value="KAB8198523.1"/>
    <property type="molecule type" value="Genomic_DNA"/>
</dbReference>
<evidence type="ECO:0000313" key="3">
    <source>
        <dbReference type="Proteomes" id="UP000320431"/>
    </source>
</evidence>
<sequence>MSGAGGRGGGGSGGGGAGRGPWLRRRRFLAGTAGLLALNLLPGGRVRAATTDEGLRVQRLAWAGIRLRLPQASLLIDPLASTGAWGDKLADPLIPVGAIEGNAYVLVTHAHGDHFDAAAVADALGQGGVLLHPVGSNPRPLPEAARAWPAPAWEPQLLGDFTATAVPASDGYGDPQMSWVVSAGGRRIFHGGDTLWHGHWWRIGRQYGPFDAAFLPVNGARFGWRKPAGGQPGVLTPEQAVAAATILGARRLVPIHYGVSGMDEYVEVEDPIGRLREAARGTALTVLPLAPGDWLDWDAGVDAAS</sequence>
<reference evidence="2 3" key="1">
    <citation type="submission" date="2019-10" db="EMBL/GenBank/DDBJ databases">
        <title>Lysobacter alkalisoli sp. nov., isolated from saline-alkaline soil.</title>
        <authorList>
            <person name="Sun J.-Q."/>
        </authorList>
    </citation>
    <scope>NUCLEOTIDE SEQUENCE [LARGE SCALE GENOMIC DNA]</scope>
    <source>
        <strain evidence="2 3">KCTC 42381</strain>
    </source>
</reference>